<protein>
    <submittedName>
        <fullName evidence="1">Uncharacterized protein</fullName>
    </submittedName>
</protein>
<dbReference type="Proteomes" id="UP000823405">
    <property type="component" value="Unassembled WGS sequence"/>
</dbReference>
<dbReference type="AlphaFoldDB" id="A0A9P6QM02"/>
<keyword evidence="2" id="KW-1185">Reference proteome</keyword>
<reference evidence="1" key="1">
    <citation type="journal article" date="2020" name="Fungal Divers.">
        <title>Resolving the Mortierellaceae phylogeny through synthesis of multi-gene phylogenetics and phylogenomics.</title>
        <authorList>
            <person name="Vandepol N."/>
            <person name="Liber J."/>
            <person name="Desiro A."/>
            <person name="Na H."/>
            <person name="Kennedy M."/>
            <person name="Barry K."/>
            <person name="Grigoriev I.V."/>
            <person name="Miller A.N."/>
            <person name="O'Donnell K."/>
            <person name="Stajich J.E."/>
            <person name="Bonito G."/>
        </authorList>
    </citation>
    <scope>NUCLEOTIDE SEQUENCE</scope>
    <source>
        <strain evidence="1">NVP60</strain>
    </source>
</reference>
<evidence type="ECO:0000313" key="2">
    <source>
        <dbReference type="Proteomes" id="UP000823405"/>
    </source>
</evidence>
<dbReference type="EMBL" id="JAAAIN010004024">
    <property type="protein sequence ID" value="KAG0283055.1"/>
    <property type="molecule type" value="Genomic_DNA"/>
</dbReference>
<sequence>SELLTKDIRNPVATTMIKMLPEEEGDLGMWSAYSLFGFFPACDASPCQLSDEQVTILRDHFQNANIPMRLKKLNLDVSKLTWQGLYQLNDFLTKYNNISIRLSGAWTDKIHDDFLSRIKTKLTGFDMTVHISGTNPLAKGAKTLFEILSRIKNTVSIQGARLSFRTDKGNTIDIPDLRDSRTASFDIIQDDEPFDFALSRYFGCLPSKLLCDNGGFSNTDVPILRNLIAQYPFRLGSLSLSITGLNTKSLGDLKAIVDGLPPDVEIRIEWNGSQIVDASEMVAGLNFLSKVAHRTNELCLEDINSQGRIANASEMVAVLNFLSQVAHRTNELCLEDINSQGDSVDPPPSWPVLRSVSLRQIYGAGWLARWVPSMVASKGLRMVSMAYLNGLGYSGWEKILEKTSFAQLESLQINSSNLPVALMKTLVERIP</sequence>
<comment type="caution">
    <text evidence="1">The sequence shown here is derived from an EMBL/GenBank/DDBJ whole genome shotgun (WGS) entry which is preliminary data.</text>
</comment>
<gene>
    <name evidence="1" type="ORF">BGZ97_008727</name>
</gene>
<name>A0A9P6QM02_9FUNG</name>
<feature type="non-terminal residue" evidence="1">
    <location>
        <position position="1"/>
    </location>
</feature>
<dbReference type="OrthoDB" id="2316787at2759"/>
<evidence type="ECO:0000313" key="1">
    <source>
        <dbReference type="EMBL" id="KAG0283055.1"/>
    </source>
</evidence>
<organism evidence="1 2">
    <name type="scientific">Linnemannia gamsii</name>
    <dbReference type="NCBI Taxonomy" id="64522"/>
    <lineage>
        <taxon>Eukaryota</taxon>
        <taxon>Fungi</taxon>
        <taxon>Fungi incertae sedis</taxon>
        <taxon>Mucoromycota</taxon>
        <taxon>Mortierellomycotina</taxon>
        <taxon>Mortierellomycetes</taxon>
        <taxon>Mortierellales</taxon>
        <taxon>Mortierellaceae</taxon>
        <taxon>Linnemannia</taxon>
    </lineage>
</organism>
<accession>A0A9P6QM02</accession>
<feature type="non-terminal residue" evidence="1">
    <location>
        <position position="431"/>
    </location>
</feature>
<proteinExistence type="predicted"/>